<keyword evidence="6" id="KW-0949">S-adenosyl-L-methionine</keyword>
<keyword evidence="7" id="KW-0539">Nucleus</keyword>
<dbReference type="Proteomes" id="UP000318571">
    <property type="component" value="Chromosome 1"/>
</dbReference>
<evidence type="ECO:0000256" key="7">
    <source>
        <dbReference type="ARBA" id="ARBA00023242"/>
    </source>
</evidence>
<dbReference type="GO" id="GO:0008276">
    <property type="term" value="F:protein methyltransferase activity"/>
    <property type="evidence" value="ECO:0007669"/>
    <property type="project" value="UniProtKB-ARBA"/>
</dbReference>
<dbReference type="GO" id="GO:0042826">
    <property type="term" value="F:histone deacetylase binding"/>
    <property type="evidence" value="ECO:0007669"/>
    <property type="project" value="TreeGrafter"/>
</dbReference>
<dbReference type="EMBL" id="VCGU01000010">
    <property type="protein sequence ID" value="TRY68682.1"/>
    <property type="molecule type" value="Genomic_DNA"/>
</dbReference>
<dbReference type="GO" id="GO:0032259">
    <property type="term" value="P:methylation"/>
    <property type="evidence" value="ECO:0007669"/>
    <property type="project" value="UniProtKB-KW"/>
</dbReference>
<keyword evidence="5" id="KW-0808">Transferase</keyword>
<dbReference type="OrthoDB" id="6510219at2759"/>
<dbReference type="Gene3D" id="6.10.140.2220">
    <property type="match status" value="1"/>
</dbReference>
<dbReference type="Pfam" id="PF00856">
    <property type="entry name" value="SET"/>
    <property type="match status" value="1"/>
</dbReference>
<dbReference type="GO" id="GO:0008757">
    <property type="term" value="F:S-adenosylmethionine-dependent methyltransferase activity"/>
    <property type="evidence" value="ECO:0007669"/>
    <property type="project" value="UniProtKB-ARBA"/>
</dbReference>
<dbReference type="GO" id="GO:0005634">
    <property type="term" value="C:nucleus"/>
    <property type="evidence" value="ECO:0007669"/>
    <property type="project" value="UniProtKB-SubCell"/>
</dbReference>
<evidence type="ECO:0000256" key="5">
    <source>
        <dbReference type="ARBA" id="ARBA00022679"/>
    </source>
</evidence>
<dbReference type="AlphaFoldDB" id="A0A553NTB8"/>
<reference evidence="10 11" key="1">
    <citation type="journal article" date="2018" name="Nat. Ecol. Evol.">
        <title>Genomic signatures of mitonuclear coevolution across populations of Tigriopus californicus.</title>
        <authorList>
            <person name="Barreto F.S."/>
            <person name="Watson E.T."/>
            <person name="Lima T.G."/>
            <person name="Willett C.S."/>
            <person name="Edmands S."/>
            <person name="Li W."/>
            <person name="Burton R.S."/>
        </authorList>
    </citation>
    <scope>NUCLEOTIDE SEQUENCE [LARGE SCALE GENOMIC DNA]</scope>
    <source>
        <strain evidence="10 11">San Diego</strain>
    </source>
</reference>
<dbReference type="InterPro" id="IPR044421">
    <property type="entry name" value="SMYD4_SET"/>
</dbReference>
<dbReference type="InterPro" id="IPR011990">
    <property type="entry name" value="TPR-like_helical_dom_sf"/>
</dbReference>
<keyword evidence="3" id="KW-0963">Cytoplasm</keyword>
<evidence type="ECO:0000256" key="1">
    <source>
        <dbReference type="ARBA" id="ARBA00004123"/>
    </source>
</evidence>
<dbReference type="PANTHER" id="PTHR46165">
    <property type="entry name" value="SET AND MYND DOMAIN-CONTAINING PROTEIN 4"/>
    <property type="match status" value="1"/>
</dbReference>
<dbReference type="STRING" id="6832.A0A553NTB8"/>
<evidence type="ECO:0000256" key="4">
    <source>
        <dbReference type="ARBA" id="ARBA00022603"/>
    </source>
</evidence>
<dbReference type="SUPFAM" id="SSF48452">
    <property type="entry name" value="TPR-like"/>
    <property type="match status" value="1"/>
</dbReference>
<dbReference type="Gene3D" id="1.25.40.10">
    <property type="entry name" value="Tetratricopeptide repeat domain"/>
    <property type="match status" value="1"/>
</dbReference>
<accession>A0A553NTB8</accession>
<comment type="catalytic activity">
    <reaction evidence="8">
        <text>L-lysyl-[protein] + S-adenosyl-L-methionine = N(6)-methyl-L-lysyl-[protein] + S-adenosyl-L-homocysteine + H(+)</text>
        <dbReference type="Rhea" id="RHEA:51736"/>
        <dbReference type="Rhea" id="RHEA-COMP:9752"/>
        <dbReference type="Rhea" id="RHEA-COMP:13053"/>
        <dbReference type="ChEBI" id="CHEBI:15378"/>
        <dbReference type="ChEBI" id="CHEBI:29969"/>
        <dbReference type="ChEBI" id="CHEBI:57856"/>
        <dbReference type="ChEBI" id="CHEBI:59789"/>
        <dbReference type="ChEBI" id="CHEBI:61929"/>
    </reaction>
</comment>
<protein>
    <recommendedName>
        <fullName evidence="9">SET domain-containing protein</fullName>
    </recommendedName>
</protein>
<evidence type="ECO:0000313" key="10">
    <source>
        <dbReference type="EMBL" id="TRY68682.1"/>
    </source>
</evidence>
<evidence type="ECO:0000256" key="6">
    <source>
        <dbReference type="ARBA" id="ARBA00022691"/>
    </source>
</evidence>
<evidence type="ECO:0000256" key="2">
    <source>
        <dbReference type="ARBA" id="ARBA00004496"/>
    </source>
</evidence>
<evidence type="ECO:0000256" key="8">
    <source>
        <dbReference type="ARBA" id="ARBA00048985"/>
    </source>
</evidence>
<dbReference type="InterPro" id="IPR001214">
    <property type="entry name" value="SET_dom"/>
</dbReference>
<evidence type="ECO:0000256" key="3">
    <source>
        <dbReference type="ARBA" id="ARBA00022490"/>
    </source>
</evidence>
<keyword evidence="4" id="KW-0489">Methyltransferase</keyword>
<dbReference type="GO" id="GO:0008170">
    <property type="term" value="F:N-methyltransferase activity"/>
    <property type="evidence" value="ECO:0007669"/>
    <property type="project" value="UniProtKB-ARBA"/>
</dbReference>
<dbReference type="PROSITE" id="PS50280">
    <property type="entry name" value="SET"/>
    <property type="match status" value="1"/>
</dbReference>
<dbReference type="SUPFAM" id="SSF82199">
    <property type="entry name" value="SET domain"/>
    <property type="match status" value="1"/>
</dbReference>
<sequence length="627" mass="71388">MATFPEIYDQILKSVSSTREAQDWSSTSDVIALILSKVNQHQDLEKLARKIRDKKVPKFMCEGFREKAKKSFQDKNYELALALYSKLIEFSHECEDEPSGKDLIYQGFCNRSATLFRMGSFRECLEDVEAALCHSKGNKADYLLHERKARCLLGLGSDIRQAEECFRVSLELAKQAQVGAQMLEAMEKKMKQFLDSPRKEAVPQGSQISSLSVVNMASMEQNTDICYEPELGRFLRARRNIEPGEVVIFEDPLVAFTQCDAQTKKSKACHHCMNSLGRAPFPSPIVKGIYFCSWTCVQSALEGYHKHEAIILSDYVEHLNMEISSTSGVMFLALRAVVLRPWAFYMSPDAQEIAKNSDTQFTVRDQKDELLHRDEAELRFLTSLVDHESHSDPSERLQIAVRAVILAKSLAFTHYVHHAEGELEFLSQLLYRFQLSIAYNIHSVYHVGGNISGDIPLEQVGSALYKEAVYLNHSCSPNTSRFFLGNKIILVAKRVINKGEEVSNNYGIHHEQMSRDQRRSLLRNKYKFECGCEACERDLPILPQIPISLPKGLGKQLDRLLQSYQRSFQNGDLTQARMECERYLKKLHRSGVVSPHKNYNFGSIALNSCWWAMIAQESETKDAIGHL</sequence>
<name>A0A553NTB8_TIGCA</name>
<gene>
    <name evidence="10" type="ORF">TCAL_07236</name>
</gene>
<evidence type="ECO:0000313" key="11">
    <source>
        <dbReference type="Proteomes" id="UP000318571"/>
    </source>
</evidence>
<dbReference type="OMA" id="SHECEDE"/>
<comment type="caution">
    <text evidence="10">The sequence shown here is derived from an EMBL/GenBank/DDBJ whole genome shotgun (WGS) entry which is preliminary data.</text>
</comment>
<evidence type="ECO:0000259" key="9">
    <source>
        <dbReference type="PROSITE" id="PS50280"/>
    </source>
</evidence>
<feature type="domain" description="SET" evidence="9">
    <location>
        <begin position="217"/>
        <end position="507"/>
    </location>
</feature>
<dbReference type="GO" id="GO:0005737">
    <property type="term" value="C:cytoplasm"/>
    <property type="evidence" value="ECO:0007669"/>
    <property type="project" value="UniProtKB-SubCell"/>
</dbReference>
<keyword evidence="11" id="KW-1185">Reference proteome</keyword>
<dbReference type="PANTHER" id="PTHR46165:SF2">
    <property type="entry name" value="SET AND MYND DOMAIN-CONTAINING PROTEIN 4"/>
    <property type="match status" value="1"/>
</dbReference>
<dbReference type="CDD" id="cd10536">
    <property type="entry name" value="SET_SMYD4"/>
    <property type="match status" value="1"/>
</dbReference>
<dbReference type="InterPro" id="IPR052097">
    <property type="entry name" value="SET-MYND_domain_protein"/>
</dbReference>
<comment type="subcellular location">
    <subcellularLocation>
        <location evidence="2">Cytoplasm</location>
    </subcellularLocation>
    <subcellularLocation>
        <location evidence="1">Nucleus</location>
    </subcellularLocation>
</comment>
<dbReference type="InterPro" id="IPR046341">
    <property type="entry name" value="SET_dom_sf"/>
</dbReference>
<dbReference type="Gene3D" id="2.170.270.10">
    <property type="entry name" value="SET domain"/>
    <property type="match status" value="1"/>
</dbReference>
<dbReference type="Gene3D" id="1.10.220.160">
    <property type="match status" value="1"/>
</dbReference>
<organism evidence="10 11">
    <name type="scientific">Tigriopus californicus</name>
    <name type="common">Marine copepod</name>
    <dbReference type="NCBI Taxonomy" id="6832"/>
    <lineage>
        <taxon>Eukaryota</taxon>
        <taxon>Metazoa</taxon>
        <taxon>Ecdysozoa</taxon>
        <taxon>Arthropoda</taxon>
        <taxon>Crustacea</taxon>
        <taxon>Multicrustacea</taxon>
        <taxon>Hexanauplia</taxon>
        <taxon>Copepoda</taxon>
        <taxon>Harpacticoida</taxon>
        <taxon>Harpacticidae</taxon>
        <taxon>Tigriopus</taxon>
    </lineage>
</organism>
<proteinExistence type="predicted"/>